<reference evidence="1 2" key="1">
    <citation type="journal article" date="1999" name="DNA Res.">
        <title>Complete genome sequence of an aerobic hyper-thermophilic crenarchaeon, Aeropyrum pernix K1.</title>
        <authorList>
            <person name="Kawarabayasi Y."/>
            <person name="Hino Y."/>
            <person name="Horikawa H."/>
            <person name="Yamazaki S."/>
            <person name="Haikawa Y."/>
            <person name="Jin-no K."/>
            <person name="Takahashi M."/>
            <person name="Sekine M."/>
            <person name="Baba S."/>
            <person name="Ankai A."/>
            <person name="Kosugi H."/>
            <person name="Hosoyama A."/>
            <person name="Fukui S."/>
            <person name="Nagai Y."/>
            <person name="Nishijima K."/>
            <person name="Nakazawa H."/>
            <person name="Takamiya M."/>
            <person name="Masuda S."/>
            <person name="Funahashi T."/>
            <person name="Tanaka T."/>
            <person name="Kudoh Y."/>
            <person name="Yamazaki J."/>
            <person name="Kushida N."/>
            <person name="Oguchi A."/>
            <person name="Aoki K."/>
            <person name="Kubota K."/>
            <person name="Nakamura Y."/>
            <person name="Nomura N."/>
            <person name="Sako Y."/>
            <person name="Kikuchi H."/>
        </authorList>
    </citation>
    <scope>NUCLEOTIDE SEQUENCE [LARGE SCALE GENOMIC DNA]</scope>
    <source>
        <strain evidence="2">ATCC 700893 / DSM 11879 / JCM 9820 / NBRC 100138 / K1</strain>
    </source>
</reference>
<dbReference type="EnsemblBacteria" id="BAA80220">
    <property type="protein sequence ID" value="BAA80220"/>
    <property type="gene ID" value="APE_1231"/>
</dbReference>
<evidence type="ECO:0000313" key="2">
    <source>
        <dbReference type="Proteomes" id="UP000002518"/>
    </source>
</evidence>
<evidence type="ECO:0000313" key="1">
    <source>
        <dbReference type="EMBL" id="BAA80220.1"/>
    </source>
</evidence>
<dbReference type="CDD" id="cd10013">
    <property type="entry name" value="Cas3''_I"/>
    <property type="match status" value="1"/>
</dbReference>
<dbReference type="Gene3D" id="1.10.3210.30">
    <property type="match status" value="1"/>
</dbReference>
<dbReference type="PIR" id="F72595">
    <property type="entry name" value="F72595"/>
</dbReference>
<dbReference type="Proteomes" id="UP000002518">
    <property type="component" value="Chromosome"/>
</dbReference>
<dbReference type="InterPro" id="IPR038257">
    <property type="entry name" value="CRISPR-assoc_Cas3_HD_sf"/>
</dbReference>
<accession>Q9YCM7</accession>
<dbReference type="KEGG" id="ape:APE_1231"/>
<proteinExistence type="predicted"/>
<sequence>MSRVACAYIIRKATGEHECCETLEEHVQRSLEVWLGRLKKCYSSAVNRIIYSQGSQTLASVLGDPVAVAIVLHDIGKAVPAYQKKRIMRGRVQYRHELVSGALSLLAIEKAADMAGIGRNDRGLYVFEVPLAVMMHHESISMGVLAGELGERFVTLSVASLMLEDYYDGELWGLERLARTVKNMGAVGDAVVDVLKILSGSPPSRKEVLIALGRLKAYSLSGDTLSRLSARARVAGILHPLVVADSIAANEGRKRCNGDGGTWIVKRALGRDSQEPAEPCLS</sequence>
<protein>
    <submittedName>
        <fullName evidence="1">CRISPR-associated protein</fullName>
    </submittedName>
</protein>
<dbReference type="eggNOG" id="arCOG01442">
    <property type="taxonomic scope" value="Archaea"/>
</dbReference>
<dbReference type="STRING" id="272557.APE_1231"/>
<dbReference type="RefSeq" id="WP_010866245.1">
    <property type="nucleotide sequence ID" value="NC_000854.2"/>
</dbReference>
<dbReference type="SMR" id="Q9YCM7"/>
<keyword evidence="2" id="KW-1185">Reference proteome</keyword>
<dbReference type="EMBL" id="BA000002">
    <property type="protein sequence ID" value="BAA80220.1"/>
    <property type="molecule type" value="Genomic_DNA"/>
</dbReference>
<dbReference type="AlphaFoldDB" id="Q9YCM7"/>
<gene>
    <name evidence="1" type="ordered locus">APE_1231</name>
</gene>
<dbReference type="GeneID" id="1445878"/>
<name>Q9YCM7_AERPE</name>
<organism evidence="1 2">
    <name type="scientific">Aeropyrum pernix (strain ATCC 700893 / DSM 11879 / JCM 9820 / NBRC 100138 / K1)</name>
    <dbReference type="NCBI Taxonomy" id="272557"/>
    <lineage>
        <taxon>Archaea</taxon>
        <taxon>Thermoproteota</taxon>
        <taxon>Thermoprotei</taxon>
        <taxon>Desulfurococcales</taxon>
        <taxon>Desulfurococcaceae</taxon>
        <taxon>Aeropyrum</taxon>
    </lineage>
</organism>